<keyword evidence="1" id="KW-1133">Transmembrane helix</keyword>
<gene>
    <name evidence="2" type="ORF">PMW_152</name>
</gene>
<dbReference type="EMBL" id="KU862660">
    <property type="protein sequence ID" value="ANA49277.1"/>
    <property type="molecule type" value="Genomic_DNA"/>
</dbReference>
<evidence type="ECO:0000313" key="2">
    <source>
        <dbReference type="EMBL" id="ANA49277.1"/>
    </source>
</evidence>
<name>A0A1S5R1J6_9CAUD</name>
<accession>A0A1S5R1J6</accession>
<feature type="transmembrane region" description="Helical" evidence="1">
    <location>
        <begin position="12"/>
        <end position="29"/>
    </location>
</feature>
<keyword evidence="3" id="KW-1185">Reference proteome</keyword>
<dbReference type="Proteomes" id="UP000223738">
    <property type="component" value="Segment"/>
</dbReference>
<evidence type="ECO:0000256" key="1">
    <source>
        <dbReference type="SAM" id="Phobius"/>
    </source>
</evidence>
<proteinExistence type="predicted"/>
<keyword evidence="1" id="KW-0812">Transmembrane</keyword>
<organism evidence="2 3">
    <name type="scientific">Pseudomonas phage phiPMW</name>
    <dbReference type="NCBI Taxonomy" id="1815582"/>
    <lineage>
        <taxon>Viruses</taxon>
        <taxon>Duplodnaviria</taxon>
        <taxon>Heunggongvirae</taxon>
        <taxon>Uroviricota</taxon>
        <taxon>Caudoviricetes</taxon>
        <taxon>Plaisancevirus</taxon>
        <taxon>Plaisancevirus PMW</taxon>
    </lineage>
</organism>
<protein>
    <submittedName>
        <fullName evidence="2">Uncharacterized protein</fullName>
    </submittedName>
</protein>
<keyword evidence="1" id="KW-0472">Membrane</keyword>
<reference evidence="2 3" key="1">
    <citation type="submission" date="2016-03" db="EMBL/GenBank/DDBJ databases">
        <title>Characterization of pf16 and phiPMW: Two novel phages infecting Pseudomonas putida PpG1.</title>
        <authorList>
            <person name="Magill D.J."/>
            <person name="Krylov V.N."/>
            <person name="Allen C.C.R."/>
            <person name="McGrath J.W."/>
            <person name="Quinn J.P."/>
            <person name="Kulakov L.A."/>
        </authorList>
    </citation>
    <scope>NUCLEOTIDE SEQUENCE [LARGE SCALE GENOMIC DNA]</scope>
</reference>
<sequence length="132" mass="14549">MKTLFAALKGKVLYVIIVVLATLLAATYIDRGIIANDRDKTKATLVEAISINDRLIKQNKQLAEDLKNKPNDSIKIVKESSREICSSTVKSEAIKNLPSTKREVTHETATAGMDDRLPDDLIRVLGEATRAD</sequence>
<evidence type="ECO:0000313" key="3">
    <source>
        <dbReference type="Proteomes" id="UP000223738"/>
    </source>
</evidence>